<keyword evidence="3" id="KW-1185">Reference proteome</keyword>
<gene>
    <name evidence="2" type="ORF">SKAU_G00380460</name>
</gene>
<accession>A0A9Q1IEM6</accession>
<reference evidence="2" key="1">
    <citation type="journal article" date="2023" name="Science">
        <title>Genome structures resolve the early diversification of teleost fishes.</title>
        <authorList>
            <person name="Parey E."/>
            <person name="Louis A."/>
            <person name="Montfort J."/>
            <person name="Bouchez O."/>
            <person name="Roques C."/>
            <person name="Iampietro C."/>
            <person name="Lluch J."/>
            <person name="Castinel A."/>
            <person name="Donnadieu C."/>
            <person name="Desvignes T."/>
            <person name="Floi Bucao C."/>
            <person name="Jouanno E."/>
            <person name="Wen M."/>
            <person name="Mejri S."/>
            <person name="Dirks R."/>
            <person name="Jansen H."/>
            <person name="Henkel C."/>
            <person name="Chen W.J."/>
            <person name="Zahm M."/>
            <person name="Cabau C."/>
            <person name="Klopp C."/>
            <person name="Thompson A.W."/>
            <person name="Robinson-Rechavi M."/>
            <person name="Braasch I."/>
            <person name="Lecointre G."/>
            <person name="Bobe J."/>
            <person name="Postlethwait J.H."/>
            <person name="Berthelot C."/>
            <person name="Roest Crollius H."/>
            <person name="Guiguen Y."/>
        </authorList>
    </citation>
    <scope>NUCLEOTIDE SEQUENCE</scope>
    <source>
        <strain evidence="2">WJC10195</strain>
    </source>
</reference>
<proteinExistence type="predicted"/>
<dbReference type="AlphaFoldDB" id="A0A9Q1IEM6"/>
<evidence type="ECO:0000256" key="1">
    <source>
        <dbReference type="SAM" id="MobiDB-lite"/>
    </source>
</evidence>
<evidence type="ECO:0000313" key="3">
    <source>
        <dbReference type="Proteomes" id="UP001152622"/>
    </source>
</evidence>
<feature type="region of interest" description="Disordered" evidence="1">
    <location>
        <begin position="76"/>
        <end position="101"/>
    </location>
</feature>
<comment type="caution">
    <text evidence="2">The sequence shown here is derived from an EMBL/GenBank/DDBJ whole genome shotgun (WGS) entry which is preliminary data.</text>
</comment>
<protein>
    <submittedName>
        <fullName evidence="2">Uncharacterized protein</fullName>
    </submittedName>
</protein>
<organism evidence="2 3">
    <name type="scientific">Synaphobranchus kaupii</name>
    <name type="common">Kaup's arrowtooth eel</name>
    <dbReference type="NCBI Taxonomy" id="118154"/>
    <lineage>
        <taxon>Eukaryota</taxon>
        <taxon>Metazoa</taxon>
        <taxon>Chordata</taxon>
        <taxon>Craniata</taxon>
        <taxon>Vertebrata</taxon>
        <taxon>Euteleostomi</taxon>
        <taxon>Actinopterygii</taxon>
        <taxon>Neopterygii</taxon>
        <taxon>Teleostei</taxon>
        <taxon>Anguilliformes</taxon>
        <taxon>Synaphobranchidae</taxon>
        <taxon>Synaphobranchus</taxon>
    </lineage>
</organism>
<dbReference type="EMBL" id="JAINUF010000019">
    <property type="protein sequence ID" value="KAJ8336826.1"/>
    <property type="molecule type" value="Genomic_DNA"/>
</dbReference>
<evidence type="ECO:0000313" key="2">
    <source>
        <dbReference type="EMBL" id="KAJ8336826.1"/>
    </source>
</evidence>
<name>A0A9Q1IEM6_SYNKA</name>
<feature type="region of interest" description="Disordered" evidence="1">
    <location>
        <begin position="1"/>
        <end position="33"/>
    </location>
</feature>
<feature type="compositionally biased region" description="Polar residues" evidence="1">
    <location>
        <begin position="82"/>
        <end position="93"/>
    </location>
</feature>
<sequence>MERQPFRVSHKALSPTEPANNVGAGSRRPPCELWPPTPSPVCTVMRALPEGSSAVSQDLRDIRFLYYRDTCQFHQTSDKTRSVSIPNSSNSHPASPGGETASAGCMFEDYKACPSTGQHQDYHAAWKRLFLGVEQTRI</sequence>
<dbReference type="Proteomes" id="UP001152622">
    <property type="component" value="Chromosome 19"/>
</dbReference>